<dbReference type="EMBL" id="JAJEQF010000056">
    <property type="protein sequence ID" value="MCC2169007.1"/>
    <property type="molecule type" value="Genomic_DNA"/>
</dbReference>
<dbReference type="InterPro" id="IPR027417">
    <property type="entry name" value="P-loop_NTPase"/>
</dbReference>
<keyword evidence="5" id="KW-0547">Nucleotide-binding</keyword>
<keyword evidence="3" id="KW-0813">Transport</keyword>
<dbReference type="PROSITE" id="PS00211">
    <property type="entry name" value="ABC_TRANSPORTER_1"/>
    <property type="match status" value="1"/>
</dbReference>
<dbReference type="PROSITE" id="PS50893">
    <property type="entry name" value="ABC_TRANSPORTER_2"/>
    <property type="match status" value="1"/>
</dbReference>
<sequence>MIKGSRLGFSYFWDGESIPVFEQANIELKEGEWTAILGCNGCGKSTLVRLMNGLLPLQDGNLSVNGINAGNPANKWELCRICGMVFQNPDNQFVSSVLEEDIAFGLENAQVPEREVTSKVKAALELVGLEGHEKRSPSSLSGGQKQRAALAGVLALNPEILIFDEATSMLDPKGRREVLAEMKKLRDCGKTVVMITHDVEEAVLADQVILMGRPNGQKDPNTVLAQGSVRKILTDSRLLIQAGIVPPMAVRMYEDLKLAGIELNRCPLTKEELAEALCRWKSEN</sequence>
<dbReference type="GO" id="GO:0005524">
    <property type="term" value="F:ATP binding"/>
    <property type="evidence" value="ECO:0007669"/>
    <property type="project" value="UniProtKB-KW"/>
</dbReference>
<evidence type="ECO:0000256" key="8">
    <source>
        <dbReference type="ARBA" id="ARBA00023136"/>
    </source>
</evidence>
<dbReference type="SMART" id="SM00382">
    <property type="entry name" value="AAA"/>
    <property type="match status" value="1"/>
</dbReference>
<dbReference type="InterPro" id="IPR050095">
    <property type="entry name" value="ECF_ABC_transporter_ATP-bd"/>
</dbReference>
<evidence type="ECO:0000256" key="3">
    <source>
        <dbReference type="ARBA" id="ARBA00022448"/>
    </source>
</evidence>
<keyword evidence="4" id="KW-1003">Cell membrane</keyword>
<dbReference type="GO" id="GO:0016887">
    <property type="term" value="F:ATP hydrolysis activity"/>
    <property type="evidence" value="ECO:0007669"/>
    <property type="project" value="InterPro"/>
</dbReference>
<name>A0AAE3DNQ8_9FIRM</name>
<organism evidence="10 11">
    <name type="scientific">Gallintestinimicrobium propionicum</name>
    <dbReference type="NCBI Taxonomy" id="2981770"/>
    <lineage>
        <taxon>Bacteria</taxon>
        <taxon>Bacillati</taxon>
        <taxon>Bacillota</taxon>
        <taxon>Clostridia</taxon>
        <taxon>Lachnospirales</taxon>
        <taxon>Lachnospiraceae</taxon>
        <taxon>Gallintestinimicrobium</taxon>
    </lineage>
</organism>
<evidence type="ECO:0000313" key="11">
    <source>
        <dbReference type="Proteomes" id="UP001199355"/>
    </source>
</evidence>
<evidence type="ECO:0000313" key="10">
    <source>
        <dbReference type="EMBL" id="MCC2169007.1"/>
    </source>
</evidence>
<dbReference type="PANTHER" id="PTHR43553:SF24">
    <property type="entry name" value="ENERGY-COUPLING FACTOR TRANSPORTER ATP-BINDING PROTEIN ECFA1"/>
    <property type="match status" value="1"/>
</dbReference>
<evidence type="ECO:0000256" key="1">
    <source>
        <dbReference type="ARBA" id="ARBA00004202"/>
    </source>
</evidence>
<dbReference type="InterPro" id="IPR003439">
    <property type="entry name" value="ABC_transporter-like_ATP-bd"/>
</dbReference>
<evidence type="ECO:0000256" key="2">
    <source>
        <dbReference type="ARBA" id="ARBA00005417"/>
    </source>
</evidence>
<keyword evidence="11" id="KW-1185">Reference proteome</keyword>
<keyword evidence="8" id="KW-0472">Membrane</keyword>
<dbReference type="SUPFAM" id="SSF52540">
    <property type="entry name" value="P-loop containing nucleoside triphosphate hydrolases"/>
    <property type="match status" value="1"/>
</dbReference>
<proteinExistence type="inferred from homology"/>
<dbReference type="Pfam" id="PF00005">
    <property type="entry name" value="ABC_tran"/>
    <property type="match status" value="1"/>
</dbReference>
<dbReference type="GO" id="GO:0042626">
    <property type="term" value="F:ATPase-coupled transmembrane transporter activity"/>
    <property type="evidence" value="ECO:0007669"/>
    <property type="project" value="TreeGrafter"/>
</dbReference>
<evidence type="ECO:0000256" key="5">
    <source>
        <dbReference type="ARBA" id="ARBA00022741"/>
    </source>
</evidence>
<evidence type="ECO:0000256" key="6">
    <source>
        <dbReference type="ARBA" id="ARBA00022840"/>
    </source>
</evidence>
<dbReference type="AlphaFoldDB" id="A0AAE3DNQ8"/>
<comment type="subcellular location">
    <subcellularLocation>
        <location evidence="1">Cell membrane</location>
        <topology evidence="1">Peripheral membrane protein</topology>
    </subcellularLocation>
</comment>
<dbReference type="FunFam" id="3.40.50.300:FF:000224">
    <property type="entry name" value="Energy-coupling factor transporter ATP-binding protein EcfA"/>
    <property type="match status" value="1"/>
</dbReference>
<dbReference type="CDD" id="cd03225">
    <property type="entry name" value="ABC_cobalt_CbiO_domain1"/>
    <property type="match status" value="1"/>
</dbReference>
<dbReference type="GO" id="GO:0043190">
    <property type="term" value="C:ATP-binding cassette (ABC) transporter complex"/>
    <property type="evidence" value="ECO:0007669"/>
    <property type="project" value="TreeGrafter"/>
</dbReference>
<gene>
    <name evidence="10" type="ORF">LKD45_15175</name>
</gene>
<dbReference type="InterPro" id="IPR003593">
    <property type="entry name" value="AAA+_ATPase"/>
</dbReference>
<reference evidence="10 11" key="1">
    <citation type="submission" date="2021-10" db="EMBL/GenBank/DDBJ databases">
        <title>Anaerobic single-cell dispensing facilitates the cultivation of human gut bacteria.</title>
        <authorList>
            <person name="Afrizal A."/>
        </authorList>
    </citation>
    <scope>NUCLEOTIDE SEQUENCE [LARGE SCALE GENOMIC DNA]</scope>
    <source>
        <strain evidence="10 11">CLA-AA-H244</strain>
    </source>
</reference>
<dbReference type="Gene3D" id="3.40.50.300">
    <property type="entry name" value="P-loop containing nucleotide triphosphate hydrolases"/>
    <property type="match status" value="1"/>
</dbReference>
<dbReference type="RefSeq" id="WP_308729050.1">
    <property type="nucleotide sequence ID" value="NZ_JAJEQF010000056.1"/>
</dbReference>
<evidence type="ECO:0000256" key="4">
    <source>
        <dbReference type="ARBA" id="ARBA00022475"/>
    </source>
</evidence>
<protein>
    <submittedName>
        <fullName evidence="10">ATP-binding cassette domain-containing protein</fullName>
    </submittedName>
</protein>
<comment type="caution">
    <text evidence="10">The sequence shown here is derived from an EMBL/GenBank/DDBJ whole genome shotgun (WGS) entry which is preliminary data.</text>
</comment>
<feature type="domain" description="ABC transporter" evidence="9">
    <location>
        <begin position="2"/>
        <end position="238"/>
    </location>
</feature>
<evidence type="ECO:0000259" key="9">
    <source>
        <dbReference type="PROSITE" id="PS50893"/>
    </source>
</evidence>
<dbReference type="InterPro" id="IPR015856">
    <property type="entry name" value="ABC_transpr_CbiO/EcfA_su"/>
</dbReference>
<dbReference type="InterPro" id="IPR017871">
    <property type="entry name" value="ABC_transporter-like_CS"/>
</dbReference>
<keyword evidence="6 10" id="KW-0067">ATP-binding</keyword>
<comment type="similarity">
    <text evidence="2">Belongs to the ABC transporter superfamily.</text>
</comment>
<keyword evidence="7" id="KW-1278">Translocase</keyword>
<dbReference type="Proteomes" id="UP001199355">
    <property type="component" value="Unassembled WGS sequence"/>
</dbReference>
<evidence type="ECO:0000256" key="7">
    <source>
        <dbReference type="ARBA" id="ARBA00022967"/>
    </source>
</evidence>
<dbReference type="PANTHER" id="PTHR43553">
    <property type="entry name" value="HEAVY METAL TRANSPORTER"/>
    <property type="match status" value="1"/>
</dbReference>
<accession>A0AAE3DNQ8</accession>